<organism evidence="4 5">
    <name type="scientific">Colletotrichum salicis</name>
    <dbReference type="NCBI Taxonomy" id="1209931"/>
    <lineage>
        <taxon>Eukaryota</taxon>
        <taxon>Fungi</taxon>
        <taxon>Dikarya</taxon>
        <taxon>Ascomycota</taxon>
        <taxon>Pezizomycotina</taxon>
        <taxon>Sordariomycetes</taxon>
        <taxon>Hypocreomycetidae</taxon>
        <taxon>Glomerellales</taxon>
        <taxon>Glomerellaceae</taxon>
        <taxon>Colletotrichum</taxon>
        <taxon>Colletotrichum acutatum species complex</taxon>
    </lineage>
</organism>
<dbReference type="SUPFAM" id="SSF57850">
    <property type="entry name" value="RING/U-box"/>
    <property type="match status" value="1"/>
</dbReference>
<dbReference type="GO" id="GO:0008270">
    <property type="term" value="F:zinc ion binding"/>
    <property type="evidence" value="ECO:0007669"/>
    <property type="project" value="UniProtKB-KW"/>
</dbReference>
<proteinExistence type="predicted"/>
<dbReference type="STRING" id="1209931.A0A135UHW3"/>
<dbReference type="EMBL" id="JFFI01001443">
    <property type="protein sequence ID" value="KXH59979.1"/>
    <property type="molecule type" value="Genomic_DNA"/>
</dbReference>
<name>A0A135UHW3_9PEZI</name>
<feature type="compositionally biased region" description="Basic and acidic residues" evidence="2">
    <location>
        <begin position="27"/>
        <end position="40"/>
    </location>
</feature>
<dbReference type="AlphaFoldDB" id="A0A135UHW3"/>
<dbReference type="Gene3D" id="3.30.40.10">
    <property type="entry name" value="Zinc/RING finger domain, C3HC4 (zinc finger)"/>
    <property type="match status" value="1"/>
</dbReference>
<reference evidence="4 5" key="1">
    <citation type="submission" date="2014-02" db="EMBL/GenBank/DDBJ databases">
        <title>The genome sequence of Colletotrichum salicis CBS 607.94.</title>
        <authorList>
            <person name="Baroncelli R."/>
            <person name="Thon M.R."/>
        </authorList>
    </citation>
    <scope>NUCLEOTIDE SEQUENCE [LARGE SCALE GENOMIC DNA]</scope>
    <source>
        <strain evidence="4 5">CBS 607.94</strain>
    </source>
</reference>
<comment type="caution">
    <text evidence="4">The sequence shown here is derived from an EMBL/GenBank/DDBJ whole genome shotgun (WGS) entry which is preliminary data.</text>
</comment>
<evidence type="ECO:0000313" key="4">
    <source>
        <dbReference type="EMBL" id="KXH59979.1"/>
    </source>
</evidence>
<dbReference type="OrthoDB" id="4831216at2759"/>
<feature type="compositionally biased region" description="Polar residues" evidence="2">
    <location>
        <begin position="41"/>
        <end position="55"/>
    </location>
</feature>
<dbReference type="PROSITE" id="PS50089">
    <property type="entry name" value="ZF_RING_2"/>
    <property type="match status" value="1"/>
</dbReference>
<evidence type="ECO:0000259" key="3">
    <source>
        <dbReference type="PROSITE" id="PS50089"/>
    </source>
</evidence>
<sequence length="423" mass="48346">MATPTYNSTEIRRCMEDMSGIIEDTNSSDREFPISPKTDHTQLASSRAASIANHSTSRDRSPASEYGETLALTTSSTCTKRSSQYEDGTDDGSSKRRRCSNIASSTLTHSRWESATGCHMYYRNNMNYRPKKVETVISAYWPDIRDDYAGSLQDPSIRCCIPCSICHENCADESTSWHSGWELPVILACGHMIGEECLKSWFRPRAKKDEPKDCPIYRRVLQCSECKGAFMFSILCHGSYVPNLKIKTDSEKQPMEQTICKDCQAETDFGSRILQGEHLAEPFPRGGASQHMLDWFRQVRDEFETKVKLRLGDGMRPIDVSGAIHKEIFAEMESWLYFLKQDVTHRVQASIAKIETELDETYWWNRAGVVNEEEEFGITPGYGSRWQDGDIHYDEGYEIYNGRWHGDEDRTEDGGYEAGNYTW</sequence>
<feature type="region of interest" description="Disordered" evidence="2">
    <location>
        <begin position="24"/>
        <end position="97"/>
    </location>
</feature>
<gene>
    <name evidence="4" type="ORF">CSAL01_11976</name>
</gene>
<dbReference type="Proteomes" id="UP000070121">
    <property type="component" value="Unassembled WGS sequence"/>
</dbReference>
<feature type="compositionally biased region" description="Polar residues" evidence="2">
    <location>
        <begin position="71"/>
        <end position="86"/>
    </location>
</feature>
<keyword evidence="1" id="KW-0862">Zinc</keyword>
<feature type="domain" description="RING-type" evidence="3">
    <location>
        <begin position="163"/>
        <end position="218"/>
    </location>
</feature>
<evidence type="ECO:0000256" key="2">
    <source>
        <dbReference type="SAM" id="MobiDB-lite"/>
    </source>
</evidence>
<protein>
    <recommendedName>
        <fullName evidence="3">RING-type domain-containing protein</fullName>
    </recommendedName>
</protein>
<accession>A0A135UHW3</accession>
<keyword evidence="1" id="KW-0863">Zinc-finger</keyword>
<evidence type="ECO:0000256" key="1">
    <source>
        <dbReference type="PROSITE-ProRule" id="PRU00175"/>
    </source>
</evidence>
<keyword evidence="1" id="KW-0479">Metal-binding</keyword>
<evidence type="ECO:0000313" key="5">
    <source>
        <dbReference type="Proteomes" id="UP000070121"/>
    </source>
</evidence>
<dbReference type="InterPro" id="IPR001841">
    <property type="entry name" value="Znf_RING"/>
</dbReference>
<keyword evidence="5" id="KW-1185">Reference proteome</keyword>
<dbReference type="InterPro" id="IPR013083">
    <property type="entry name" value="Znf_RING/FYVE/PHD"/>
</dbReference>